<name>A0A812IFI2_9DINO</name>
<evidence type="ECO:0000313" key="4">
    <source>
        <dbReference type="Proteomes" id="UP000604046"/>
    </source>
</evidence>
<dbReference type="OrthoDB" id="411364at2759"/>
<dbReference type="PANTHER" id="PTHR47937">
    <property type="entry name" value="PLASTID TRANSCRIPTIONALLY ACTIVE CHROMOSOME 2-LIKE PROTEIN"/>
    <property type="match status" value="1"/>
</dbReference>
<dbReference type="Pfam" id="PF01535">
    <property type="entry name" value="PPR"/>
    <property type="match status" value="1"/>
</dbReference>
<feature type="region of interest" description="Disordered" evidence="2">
    <location>
        <begin position="402"/>
        <end position="437"/>
    </location>
</feature>
<dbReference type="NCBIfam" id="TIGR00756">
    <property type="entry name" value="PPR"/>
    <property type="match status" value="2"/>
</dbReference>
<evidence type="ECO:0008006" key="5">
    <source>
        <dbReference type="Google" id="ProtNLM"/>
    </source>
</evidence>
<feature type="repeat" description="PPR" evidence="1">
    <location>
        <begin position="266"/>
        <end position="300"/>
    </location>
</feature>
<dbReference type="PROSITE" id="PS51375">
    <property type="entry name" value="PPR"/>
    <property type="match status" value="2"/>
</dbReference>
<feature type="non-terminal residue" evidence="3">
    <location>
        <position position="1"/>
    </location>
</feature>
<dbReference type="InterPro" id="IPR002885">
    <property type="entry name" value="PPR_rpt"/>
</dbReference>
<feature type="repeat" description="PPR" evidence="1">
    <location>
        <begin position="231"/>
        <end position="265"/>
    </location>
</feature>
<keyword evidence="4" id="KW-1185">Reference proteome</keyword>
<sequence length="644" mass="70770">MRLAALSEASYRLDEIATCARDQHSSRNVNQVIQMYDEFLCSLADKHMQVPEAASGARHSAVEFFSAMVYCVVRAGRFNLVERLLDDMITQGVARPLHFYESTMKQLAGVKKYKLALAVFDRLSADGLQPSSVTLSCLINFAVEVGELNRAIQFFKVLATVSTPSIRAYMTLLRVHSMRQDWPATLWTIRDMRRRGVEVDTLAMNVALSTGVVADQIEEVEALLAEAPSADIVSYNTLAKGYAQRGDLAKSQQVLAKLLERGLRPNAITFNTVMDAAIRSGDIGQAWQLLDSMTGRGLRADRFTCSILIKGLTKHPSEAHVKRSLTLLRQVAPLCDKTFLTGVFQSVIDACQAVDDGQQLAKQAVLKGLLLCLGTLPNIFEQDIWDLKVFAEMRRLDATAISRSVSQRSDRRPSLSSGVHTPSGQQGDSRVLSHASGDGEAIPEEAVPWLILLVAVGVPLSFWDSSRALPVQFLSFFGQLFGRTPPGRKSGLRQNAPSAGARVMLSEDRQTRGEDPSVVEGSLEAPASWQDLLKAMTRLEAAMSSQGGDNTEYAQSLDEVARFAQLLENDAKENSAAWSIDLQPLRRLSGSLRTAPDAPALDKTKRLISTLISRFTSKDSVDPDQLLKELEEEAKSDARLQSML</sequence>
<accession>A0A812IFI2</accession>
<evidence type="ECO:0000313" key="3">
    <source>
        <dbReference type="EMBL" id="CAE7036676.1"/>
    </source>
</evidence>
<organism evidence="3 4">
    <name type="scientific">Symbiodinium natans</name>
    <dbReference type="NCBI Taxonomy" id="878477"/>
    <lineage>
        <taxon>Eukaryota</taxon>
        <taxon>Sar</taxon>
        <taxon>Alveolata</taxon>
        <taxon>Dinophyceae</taxon>
        <taxon>Suessiales</taxon>
        <taxon>Symbiodiniaceae</taxon>
        <taxon>Symbiodinium</taxon>
    </lineage>
</organism>
<comment type="caution">
    <text evidence="3">The sequence shown here is derived from an EMBL/GenBank/DDBJ whole genome shotgun (WGS) entry which is preliminary data.</text>
</comment>
<feature type="compositionally biased region" description="Polar residues" evidence="2">
    <location>
        <begin position="414"/>
        <end position="428"/>
    </location>
</feature>
<dbReference type="Gene3D" id="1.25.40.10">
    <property type="entry name" value="Tetratricopeptide repeat domain"/>
    <property type="match status" value="2"/>
</dbReference>
<proteinExistence type="predicted"/>
<evidence type="ECO:0000256" key="2">
    <source>
        <dbReference type="SAM" id="MobiDB-lite"/>
    </source>
</evidence>
<dbReference type="PANTHER" id="PTHR47937:SF8">
    <property type="entry name" value="PENTATRICOPEPTIDE REPEAT DOMAIN CONTAINING PROTEIN-RELATED"/>
    <property type="match status" value="1"/>
</dbReference>
<dbReference type="Proteomes" id="UP000604046">
    <property type="component" value="Unassembled WGS sequence"/>
</dbReference>
<dbReference type="Pfam" id="PF13812">
    <property type="entry name" value="PPR_3"/>
    <property type="match status" value="1"/>
</dbReference>
<protein>
    <recommendedName>
        <fullName evidence="5">Pentatricopeptide repeat-containing protein</fullName>
    </recommendedName>
</protein>
<dbReference type="InterPro" id="IPR011990">
    <property type="entry name" value="TPR-like_helical_dom_sf"/>
</dbReference>
<dbReference type="AlphaFoldDB" id="A0A812IFI2"/>
<reference evidence="3" key="1">
    <citation type="submission" date="2021-02" db="EMBL/GenBank/DDBJ databases">
        <authorList>
            <person name="Dougan E. K."/>
            <person name="Rhodes N."/>
            <person name="Thang M."/>
            <person name="Chan C."/>
        </authorList>
    </citation>
    <scope>NUCLEOTIDE SEQUENCE</scope>
</reference>
<evidence type="ECO:0000256" key="1">
    <source>
        <dbReference type="PROSITE-ProRule" id="PRU00708"/>
    </source>
</evidence>
<dbReference type="InterPro" id="IPR052308">
    <property type="entry name" value="PPR_domain-containing"/>
</dbReference>
<dbReference type="Pfam" id="PF13041">
    <property type="entry name" value="PPR_2"/>
    <property type="match status" value="1"/>
</dbReference>
<dbReference type="EMBL" id="CAJNDS010000270">
    <property type="protein sequence ID" value="CAE7036676.1"/>
    <property type="molecule type" value="Genomic_DNA"/>
</dbReference>
<gene>
    <name evidence="3" type="ORF">SNAT2548_LOCUS4419</name>
</gene>